<feature type="compositionally biased region" description="Polar residues" evidence="1">
    <location>
        <begin position="81"/>
        <end position="94"/>
    </location>
</feature>
<dbReference type="Proteomes" id="UP001283361">
    <property type="component" value="Unassembled WGS sequence"/>
</dbReference>
<dbReference type="EMBL" id="JAWDGP010002895">
    <property type="protein sequence ID" value="KAK3778837.1"/>
    <property type="molecule type" value="Genomic_DNA"/>
</dbReference>
<evidence type="ECO:0000256" key="1">
    <source>
        <dbReference type="SAM" id="MobiDB-lite"/>
    </source>
</evidence>
<organism evidence="2 3">
    <name type="scientific">Elysia crispata</name>
    <name type="common">lettuce slug</name>
    <dbReference type="NCBI Taxonomy" id="231223"/>
    <lineage>
        <taxon>Eukaryota</taxon>
        <taxon>Metazoa</taxon>
        <taxon>Spiralia</taxon>
        <taxon>Lophotrochozoa</taxon>
        <taxon>Mollusca</taxon>
        <taxon>Gastropoda</taxon>
        <taxon>Heterobranchia</taxon>
        <taxon>Euthyneura</taxon>
        <taxon>Panpulmonata</taxon>
        <taxon>Sacoglossa</taxon>
        <taxon>Placobranchoidea</taxon>
        <taxon>Plakobranchidae</taxon>
        <taxon>Elysia</taxon>
    </lineage>
</organism>
<feature type="region of interest" description="Disordered" evidence="1">
    <location>
        <begin position="81"/>
        <end position="101"/>
    </location>
</feature>
<proteinExistence type="predicted"/>
<comment type="caution">
    <text evidence="2">The sequence shown here is derived from an EMBL/GenBank/DDBJ whole genome shotgun (WGS) entry which is preliminary data.</text>
</comment>
<keyword evidence="3" id="KW-1185">Reference proteome</keyword>
<dbReference type="AlphaFoldDB" id="A0AAE1A0T3"/>
<sequence>MAIQKAAIGLFDPEYQSDSQPFPTHRSVRITSLLLQSTRAAAAAYTVSPQNTSLLRLQGGQGNTENIIPLPDSRQLVQRQLSRSGCTSDRQAQPQKIRRDKIRDALRNNGIGFPVLSFQPCMSVSLPWKVSWETWEKSGSLR</sequence>
<evidence type="ECO:0000313" key="3">
    <source>
        <dbReference type="Proteomes" id="UP001283361"/>
    </source>
</evidence>
<gene>
    <name evidence="2" type="ORF">RRG08_013103</name>
</gene>
<evidence type="ECO:0000313" key="2">
    <source>
        <dbReference type="EMBL" id="KAK3778837.1"/>
    </source>
</evidence>
<reference evidence="2" key="1">
    <citation type="journal article" date="2023" name="G3 (Bethesda)">
        <title>A reference genome for the long-term kleptoplast-retaining sea slug Elysia crispata morphotype clarki.</title>
        <authorList>
            <person name="Eastman K.E."/>
            <person name="Pendleton A.L."/>
            <person name="Shaikh M.A."/>
            <person name="Suttiyut T."/>
            <person name="Ogas R."/>
            <person name="Tomko P."/>
            <person name="Gavelis G."/>
            <person name="Widhalm J.R."/>
            <person name="Wisecaver J.H."/>
        </authorList>
    </citation>
    <scope>NUCLEOTIDE SEQUENCE</scope>
    <source>
        <strain evidence="2">ECLA1</strain>
    </source>
</reference>
<accession>A0AAE1A0T3</accession>
<protein>
    <submittedName>
        <fullName evidence="2">Uncharacterized protein</fullName>
    </submittedName>
</protein>
<name>A0AAE1A0T3_9GAST</name>